<evidence type="ECO:0000256" key="2">
    <source>
        <dbReference type="RuleBase" id="RU000408"/>
    </source>
</evidence>
<keyword evidence="3" id="KW-0472">Membrane</keyword>
<dbReference type="Pfam" id="PF00313">
    <property type="entry name" value="CSD"/>
    <property type="match status" value="1"/>
</dbReference>
<dbReference type="GO" id="GO:0005829">
    <property type="term" value="C:cytosol"/>
    <property type="evidence" value="ECO:0007669"/>
    <property type="project" value="UniProtKB-ARBA"/>
</dbReference>
<dbReference type="PANTHER" id="PTHR12962">
    <property type="entry name" value="CALCIUM-REGULATED HEAT STABLE PROTEIN CRHSP-24-RELATED"/>
    <property type="match status" value="1"/>
</dbReference>
<name>A0A1X7ALN7_9GAMM</name>
<feature type="domain" description="CSD" evidence="4">
    <location>
        <begin position="2"/>
        <end position="67"/>
    </location>
</feature>
<protein>
    <submittedName>
        <fullName evidence="5">Cold shock-like protein CspG</fullName>
    </submittedName>
</protein>
<dbReference type="GO" id="GO:0003730">
    <property type="term" value="F:mRNA 3'-UTR binding"/>
    <property type="evidence" value="ECO:0007669"/>
    <property type="project" value="TreeGrafter"/>
</dbReference>
<comment type="subcellular location">
    <subcellularLocation>
        <location evidence="2">Cytoplasm</location>
    </subcellularLocation>
</comment>
<evidence type="ECO:0000256" key="3">
    <source>
        <dbReference type="SAM" id="Phobius"/>
    </source>
</evidence>
<dbReference type="Pfam" id="PF06961">
    <property type="entry name" value="DUF1294"/>
    <property type="match status" value="1"/>
</dbReference>
<dbReference type="EMBL" id="FWPT01000006">
    <property type="protein sequence ID" value="SMA48620.1"/>
    <property type="molecule type" value="Genomic_DNA"/>
</dbReference>
<evidence type="ECO:0000313" key="5">
    <source>
        <dbReference type="EMBL" id="SMA48620.1"/>
    </source>
</evidence>
<gene>
    <name evidence="5" type="primary">cspG_2</name>
    <name evidence="5" type="ORF">EHSB41UT_02814</name>
</gene>
<dbReference type="InterPro" id="IPR011129">
    <property type="entry name" value="CSD"/>
</dbReference>
<organism evidence="5 6">
    <name type="scientific">Parendozoicomonas haliclonae</name>
    <dbReference type="NCBI Taxonomy" id="1960125"/>
    <lineage>
        <taxon>Bacteria</taxon>
        <taxon>Pseudomonadati</taxon>
        <taxon>Pseudomonadota</taxon>
        <taxon>Gammaproteobacteria</taxon>
        <taxon>Oceanospirillales</taxon>
        <taxon>Endozoicomonadaceae</taxon>
        <taxon>Parendozoicomonas</taxon>
    </lineage>
</organism>
<feature type="transmembrane region" description="Helical" evidence="3">
    <location>
        <begin position="118"/>
        <end position="134"/>
    </location>
</feature>
<sequence>MKVEGTLRRWDEDKGFGFIRPNGGNRDVFVHIKSCQSKLNAEHVGETVSFGIGKDKEGRVCAIDVRLTQASTHKKAQKQARSQSPKSMPKNWLALILGIGFIAFIGYAVFINRYPLEMLYLIGGASVISFLLYAKDKWSAQQGNWRTPENTLHLFSILGGWPGAALAQTLFNHKTTKQSFRAMFWVTVVAHGSFVFWTFTNNGEYFLYTNIIDLKQSLAEVVRNLK</sequence>
<feature type="transmembrane region" description="Helical" evidence="3">
    <location>
        <begin position="183"/>
        <end position="200"/>
    </location>
</feature>
<dbReference type="RefSeq" id="WP_087110952.1">
    <property type="nucleotide sequence ID" value="NZ_CBCSCN010000006.1"/>
</dbReference>
<dbReference type="PROSITE" id="PS51857">
    <property type="entry name" value="CSD_2"/>
    <property type="match status" value="1"/>
</dbReference>
<dbReference type="InterPro" id="IPR010718">
    <property type="entry name" value="DUF1294"/>
</dbReference>
<dbReference type="Proteomes" id="UP000196573">
    <property type="component" value="Unassembled WGS sequence"/>
</dbReference>
<dbReference type="AlphaFoldDB" id="A0A1X7ALN7"/>
<dbReference type="InterPro" id="IPR019844">
    <property type="entry name" value="CSD_CS"/>
</dbReference>
<dbReference type="OrthoDB" id="72963at2"/>
<keyword evidence="1" id="KW-0597">Phosphoprotein</keyword>
<evidence type="ECO:0000313" key="6">
    <source>
        <dbReference type="Proteomes" id="UP000196573"/>
    </source>
</evidence>
<dbReference type="InterPro" id="IPR012340">
    <property type="entry name" value="NA-bd_OB-fold"/>
</dbReference>
<dbReference type="Gene3D" id="2.40.50.140">
    <property type="entry name" value="Nucleic acid-binding proteins"/>
    <property type="match status" value="1"/>
</dbReference>
<dbReference type="CDD" id="cd04458">
    <property type="entry name" value="CSP_CDS"/>
    <property type="match status" value="1"/>
</dbReference>
<accession>A0A1X7ALN7</accession>
<keyword evidence="6" id="KW-1185">Reference proteome</keyword>
<dbReference type="PROSITE" id="PS00352">
    <property type="entry name" value="CSD_1"/>
    <property type="match status" value="1"/>
</dbReference>
<keyword evidence="3" id="KW-1133">Transmembrane helix</keyword>
<dbReference type="InterPro" id="IPR052069">
    <property type="entry name" value="Ca-reg_mRNA-binding_domain"/>
</dbReference>
<proteinExistence type="predicted"/>
<feature type="transmembrane region" description="Helical" evidence="3">
    <location>
        <begin position="92"/>
        <end position="111"/>
    </location>
</feature>
<dbReference type="SUPFAM" id="SSF50249">
    <property type="entry name" value="Nucleic acid-binding proteins"/>
    <property type="match status" value="1"/>
</dbReference>
<dbReference type="PANTHER" id="PTHR12962:SF1">
    <property type="entry name" value="COLD SHOCK DOMAIN-CONTAINING PROTEIN CG9705"/>
    <property type="match status" value="1"/>
</dbReference>
<evidence type="ECO:0000256" key="1">
    <source>
        <dbReference type="ARBA" id="ARBA00022553"/>
    </source>
</evidence>
<dbReference type="InterPro" id="IPR002059">
    <property type="entry name" value="CSP_DNA-bd"/>
</dbReference>
<dbReference type="SMART" id="SM00357">
    <property type="entry name" value="CSP"/>
    <property type="match status" value="1"/>
</dbReference>
<dbReference type="GO" id="GO:0043488">
    <property type="term" value="P:regulation of mRNA stability"/>
    <property type="evidence" value="ECO:0007669"/>
    <property type="project" value="TreeGrafter"/>
</dbReference>
<reference evidence="5 6" key="1">
    <citation type="submission" date="2017-03" db="EMBL/GenBank/DDBJ databases">
        <authorList>
            <person name="Afonso C.L."/>
            <person name="Miller P.J."/>
            <person name="Scott M.A."/>
            <person name="Spackman E."/>
            <person name="Goraichik I."/>
            <person name="Dimitrov K.M."/>
            <person name="Suarez D.L."/>
            <person name="Swayne D.E."/>
        </authorList>
    </citation>
    <scope>NUCLEOTIDE SEQUENCE [LARGE SCALE GENOMIC DNA]</scope>
    <source>
        <strain evidence="5">SB41UT1</strain>
    </source>
</reference>
<evidence type="ECO:0000259" key="4">
    <source>
        <dbReference type="PROSITE" id="PS51857"/>
    </source>
</evidence>
<keyword evidence="3" id="KW-0812">Transmembrane</keyword>